<accession>A0A0S8GDH6</accession>
<dbReference type="InterPro" id="IPR051683">
    <property type="entry name" value="Enoyl-CoA_Hydratase/Isomerase"/>
</dbReference>
<gene>
    <name evidence="2" type="ORF">AMJ87_07740</name>
</gene>
<name>A0A0S8GDH6_UNCW3</name>
<sequence>MTRQKFETIVFDVHNKVARIAFDRPDVHNAFNDTMIRELSTVFDETEKRSDVRVVIVTGKGKTFCAGADLNWMRRVKDYSYEDNLRESLDLAEMLFKVYASSKPTIARVNGAAIGGGTGLVAVCDMAIAADRAKFSFSEVKLGLIPACISPYVLKKCGEGRCREFFLTGERLTAARAHAAGLVNAVVPLEEIDAYIDNIVTLLIASGPEAITKCKELLRNVSEMTLEHAKQYTAEVIAQLRISGEGQEGMNAFLEKRKPKWNR</sequence>
<dbReference type="AlphaFoldDB" id="A0A0S8GDH6"/>
<evidence type="ECO:0000313" key="3">
    <source>
        <dbReference type="Proteomes" id="UP000051096"/>
    </source>
</evidence>
<evidence type="ECO:0000256" key="1">
    <source>
        <dbReference type="ARBA" id="ARBA00005254"/>
    </source>
</evidence>
<dbReference type="PATRIC" id="fig|1703780.3.peg.312"/>
<dbReference type="PANTHER" id="PTHR42964:SF1">
    <property type="entry name" value="POLYKETIDE BIOSYNTHESIS ENOYL-COA HYDRATASE PKSH-RELATED"/>
    <property type="match status" value="1"/>
</dbReference>
<evidence type="ECO:0000313" key="2">
    <source>
        <dbReference type="EMBL" id="KPK71094.1"/>
    </source>
</evidence>
<dbReference type="Gene3D" id="1.10.12.10">
    <property type="entry name" value="Lyase 2-enoyl-coa Hydratase, Chain A, domain 2"/>
    <property type="match status" value="1"/>
</dbReference>
<dbReference type="Pfam" id="PF00378">
    <property type="entry name" value="ECH_1"/>
    <property type="match status" value="1"/>
</dbReference>
<proteinExistence type="inferred from homology"/>
<dbReference type="CDD" id="cd06558">
    <property type="entry name" value="crotonase-like"/>
    <property type="match status" value="1"/>
</dbReference>
<dbReference type="InterPro" id="IPR001753">
    <property type="entry name" value="Enoyl-CoA_hydra/iso"/>
</dbReference>
<dbReference type="Proteomes" id="UP000051096">
    <property type="component" value="Unassembled WGS sequence"/>
</dbReference>
<comment type="caution">
    <text evidence="2">The sequence shown here is derived from an EMBL/GenBank/DDBJ whole genome shotgun (WGS) entry which is preliminary data.</text>
</comment>
<comment type="similarity">
    <text evidence="1">Belongs to the enoyl-CoA hydratase/isomerase family.</text>
</comment>
<reference evidence="2 3" key="1">
    <citation type="journal article" date="2015" name="Microbiome">
        <title>Genomic resolution of linkages in carbon, nitrogen, and sulfur cycling among widespread estuary sediment bacteria.</title>
        <authorList>
            <person name="Baker B.J."/>
            <person name="Lazar C.S."/>
            <person name="Teske A.P."/>
            <person name="Dick G.J."/>
        </authorList>
    </citation>
    <scope>NUCLEOTIDE SEQUENCE [LARGE SCALE GENOMIC DNA]</scope>
    <source>
        <strain evidence="2">SM23_60</strain>
    </source>
</reference>
<keyword evidence="2" id="KW-0456">Lyase</keyword>
<dbReference type="GO" id="GO:0004300">
    <property type="term" value="F:enoyl-CoA hydratase activity"/>
    <property type="evidence" value="ECO:0007669"/>
    <property type="project" value="UniProtKB-EC"/>
</dbReference>
<dbReference type="InterPro" id="IPR029045">
    <property type="entry name" value="ClpP/crotonase-like_dom_sf"/>
</dbReference>
<organism evidence="2 3">
    <name type="scientific">candidate division WOR_3 bacterium SM23_60</name>
    <dbReference type="NCBI Taxonomy" id="1703780"/>
    <lineage>
        <taxon>Bacteria</taxon>
        <taxon>Bacteria division WOR-3</taxon>
    </lineage>
</organism>
<dbReference type="SUPFAM" id="SSF52096">
    <property type="entry name" value="ClpP/crotonase"/>
    <property type="match status" value="1"/>
</dbReference>
<dbReference type="InterPro" id="IPR014748">
    <property type="entry name" value="Enoyl-CoA_hydra_C"/>
</dbReference>
<dbReference type="EC" id="4.2.1.17" evidence="2"/>
<protein>
    <submittedName>
        <fullName evidence="2">Enoyl-CoA hydratase</fullName>
        <ecNumber evidence="2">4.2.1.17</ecNumber>
    </submittedName>
</protein>
<dbReference type="PANTHER" id="PTHR42964">
    <property type="entry name" value="ENOYL-COA HYDRATASE"/>
    <property type="match status" value="1"/>
</dbReference>
<dbReference type="EMBL" id="LJUO01000071">
    <property type="protein sequence ID" value="KPK71094.1"/>
    <property type="molecule type" value="Genomic_DNA"/>
</dbReference>
<dbReference type="Gene3D" id="3.90.226.10">
    <property type="entry name" value="2-enoyl-CoA Hydratase, Chain A, domain 1"/>
    <property type="match status" value="1"/>
</dbReference>